<name>A0ABQ7QL64_PLUXY</name>
<organism evidence="1 2">
    <name type="scientific">Plutella xylostella</name>
    <name type="common">Diamondback moth</name>
    <name type="synonym">Plutella maculipennis</name>
    <dbReference type="NCBI Taxonomy" id="51655"/>
    <lineage>
        <taxon>Eukaryota</taxon>
        <taxon>Metazoa</taxon>
        <taxon>Ecdysozoa</taxon>
        <taxon>Arthropoda</taxon>
        <taxon>Hexapoda</taxon>
        <taxon>Insecta</taxon>
        <taxon>Pterygota</taxon>
        <taxon>Neoptera</taxon>
        <taxon>Endopterygota</taxon>
        <taxon>Lepidoptera</taxon>
        <taxon>Glossata</taxon>
        <taxon>Ditrysia</taxon>
        <taxon>Yponomeutoidea</taxon>
        <taxon>Plutellidae</taxon>
        <taxon>Plutella</taxon>
    </lineage>
</organism>
<reference evidence="1 2" key="1">
    <citation type="submission" date="2021-06" db="EMBL/GenBank/DDBJ databases">
        <title>A haploid diamondback moth (Plutella xylostella L.) genome assembly resolves 31 chromosomes and identifies a diamide resistance mutation.</title>
        <authorList>
            <person name="Ward C.M."/>
            <person name="Perry K.D."/>
            <person name="Baker G."/>
            <person name="Powis K."/>
            <person name="Heckel D.G."/>
            <person name="Baxter S.W."/>
        </authorList>
    </citation>
    <scope>NUCLEOTIDE SEQUENCE [LARGE SCALE GENOMIC DNA]</scope>
    <source>
        <strain evidence="1 2">LV</strain>
        <tissue evidence="1">Single pupa</tissue>
    </source>
</reference>
<dbReference type="Proteomes" id="UP000823941">
    <property type="component" value="Chromosome 13"/>
</dbReference>
<gene>
    <name evidence="1" type="ORF">JYU34_009579</name>
</gene>
<proteinExistence type="predicted"/>
<keyword evidence="2" id="KW-1185">Reference proteome</keyword>
<protein>
    <submittedName>
        <fullName evidence="1">Uncharacterized protein</fullName>
    </submittedName>
</protein>
<evidence type="ECO:0000313" key="1">
    <source>
        <dbReference type="EMBL" id="KAG7305509.1"/>
    </source>
</evidence>
<comment type="caution">
    <text evidence="1">The sequence shown here is derived from an EMBL/GenBank/DDBJ whole genome shotgun (WGS) entry which is preliminary data.</text>
</comment>
<evidence type="ECO:0000313" key="2">
    <source>
        <dbReference type="Proteomes" id="UP000823941"/>
    </source>
</evidence>
<accession>A0ABQ7QL64</accession>
<dbReference type="EMBL" id="JAHIBW010000013">
    <property type="protein sequence ID" value="KAG7305509.1"/>
    <property type="molecule type" value="Genomic_DNA"/>
</dbReference>
<sequence length="100" mass="10889">MNCLKNSNGSILLEPVEASAPPYYPLYPVQPPYNPEVWERGGEAAGRGRRSLYEGVNCARAHSPPVSDAALPDCCTLIARNDFKTLITIRVINASTLTTQ</sequence>